<dbReference type="AlphaFoldDB" id="A0A841K0P4"/>
<accession>A0A841K0P4</accession>
<dbReference type="Proteomes" id="UP000538666">
    <property type="component" value="Unassembled WGS sequence"/>
</dbReference>
<name>A0A841K0P4_9BACT</name>
<protein>
    <submittedName>
        <fullName evidence="5">DUF971 family protein</fullName>
    </submittedName>
</protein>
<dbReference type="GO" id="GO:0046872">
    <property type="term" value="F:metal ion binding"/>
    <property type="evidence" value="ECO:0007669"/>
    <property type="project" value="UniProtKB-KW"/>
</dbReference>
<evidence type="ECO:0000313" key="6">
    <source>
        <dbReference type="Proteomes" id="UP000538666"/>
    </source>
</evidence>
<evidence type="ECO:0000256" key="1">
    <source>
        <dbReference type="ARBA" id="ARBA00022723"/>
    </source>
</evidence>
<feature type="region of interest" description="Disordered" evidence="3">
    <location>
        <begin position="1"/>
        <end position="33"/>
    </location>
</feature>
<keyword evidence="2" id="KW-0408">Iron</keyword>
<keyword evidence="1" id="KW-0479">Metal-binding</keyword>
<dbReference type="Gene3D" id="3.30.2020.30">
    <property type="match status" value="1"/>
</dbReference>
<dbReference type="InterPro" id="IPR038492">
    <property type="entry name" value="GBBH-like_N_sf"/>
</dbReference>
<dbReference type="RefSeq" id="WP_050059916.1">
    <property type="nucleotide sequence ID" value="NZ_JACHEK010000012.1"/>
</dbReference>
<evidence type="ECO:0000259" key="4">
    <source>
        <dbReference type="Pfam" id="PF06155"/>
    </source>
</evidence>
<evidence type="ECO:0000256" key="3">
    <source>
        <dbReference type="SAM" id="MobiDB-lite"/>
    </source>
</evidence>
<dbReference type="PANTHER" id="PTHR35303">
    <property type="entry name" value="OS02G0197800 PROTEIN"/>
    <property type="match status" value="1"/>
</dbReference>
<organism evidence="5 6">
    <name type="scientific">Silvibacterium bohemicum</name>
    <dbReference type="NCBI Taxonomy" id="1577686"/>
    <lineage>
        <taxon>Bacteria</taxon>
        <taxon>Pseudomonadati</taxon>
        <taxon>Acidobacteriota</taxon>
        <taxon>Terriglobia</taxon>
        <taxon>Terriglobales</taxon>
        <taxon>Acidobacteriaceae</taxon>
        <taxon>Silvibacterium</taxon>
    </lineage>
</organism>
<keyword evidence="6" id="KW-1185">Reference proteome</keyword>
<dbReference type="InterPro" id="IPR010376">
    <property type="entry name" value="GBBH-like_N"/>
</dbReference>
<feature type="region of interest" description="Disordered" evidence="3">
    <location>
        <begin position="73"/>
        <end position="97"/>
    </location>
</feature>
<feature type="domain" description="Gamma-butyrobetaine hydroxylase-like N-terminal" evidence="4">
    <location>
        <begin position="38"/>
        <end position="131"/>
    </location>
</feature>
<sequence length="146" mass="16811">MSHEGIRMISAEQARRADWQQRDLPREATDPAKVRVHKTEGTGLEIDWKDGHRSSWTFAWLRNACPCATCNEEREASGRQPGQPKPAPATLLPMYQDPPRPNSVIPVGRYALTFYWNDGHTSGIYSWDYLRRHCQCEECRSQNPLD</sequence>
<proteinExistence type="predicted"/>
<feature type="compositionally biased region" description="Basic and acidic residues" evidence="3">
    <location>
        <begin position="13"/>
        <end position="33"/>
    </location>
</feature>
<comment type="caution">
    <text evidence="5">The sequence shown here is derived from an EMBL/GenBank/DDBJ whole genome shotgun (WGS) entry which is preliminary data.</text>
</comment>
<evidence type="ECO:0000256" key="2">
    <source>
        <dbReference type="ARBA" id="ARBA00023004"/>
    </source>
</evidence>
<dbReference type="Pfam" id="PF06155">
    <property type="entry name" value="GBBH-like_N"/>
    <property type="match status" value="1"/>
</dbReference>
<evidence type="ECO:0000313" key="5">
    <source>
        <dbReference type="EMBL" id="MBB6147152.1"/>
    </source>
</evidence>
<dbReference type="OrthoDB" id="9794178at2"/>
<reference evidence="5 6" key="1">
    <citation type="submission" date="2020-08" db="EMBL/GenBank/DDBJ databases">
        <title>Genomic Encyclopedia of Type Strains, Phase IV (KMG-IV): sequencing the most valuable type-strain genomes for metagenomic binning, comparative biology and taxonomic classification.</title>
        <authorList>
            <person name="Goeker M."/>
        </authorList>
    </citation>
    <scope>NUCLEOTIDE SEQUENCE [LARGE SCALE GENOMIC DNA]</scope>
    <source>
        <strain evidence="5 6">DSM 103733</strain>
    </source>
</reference>
<dbReference type="EMBL" id="JACHEK010000012">
    <property type="protein sequence ID" value="MBB6147152.1"/>
    <property type="molecule type" value="Genomic_DNA"/>
</dbReference>
<gene>
    <name evidence="5" type="ORF">HNQ77_005137</name>
</gene>